<evidence type="ECO:0000313" key="1">
    <source>
        <dbReference type="EMBL" id="KGJ87373.1"/>
    </source>
</evidence>
<dbReference type="RefSeq" id="WP_033084437.1">
    <property type="nucleotide sequence ID" value="NZ_JQEC01000072.1"/>
</dbReference>
<dbReference type="PANTHER" id="PTHR33361:SF2">
    <property type="entry name" value="DUF885 DOMAIN-CONTAINING PROTEIN"/>
    <property type="match status" value="1"/>
</dbReference>
<reference evidence="1 2" key="1">
    <citation type="submission" date="2014-08" db="EMBL/GenBank/DDBJ databases">
        <title>Genomic and Phenotypic Diversity of Colwellia psychrerythraea strains from Disparate Marine Basins.</title>
        <authorList>
            <person name="Techtmann S.M."/>
            <person name="Stelling S.C."/>
            <person name="Utturkar S.M."/>
            <person name="Alshibli N."/>
            <person name="Harris A."/>
            <person name="Brown S.D."/>
            <person name="Hazen T.C."/>
        </authorList>
    </citation>
    <scope>NUCLEOTIDE SEQUENCE [LARGE SCALE GENOMIC DNA]</scope>
    <source>
        <strain evidence="1 2">GAB14E</strain>
    </source>
</reference>
<dbReference type="PROSITE" id="PS51257">
    <property type="entry name" value="PROKAR_LIPOPROTEIN"/>
    <property type="match status" value="1"/>
</dbReference>
<dbReference type="EMBL" id="JQEC01000072">
    <property type="protein sequence ID" value="KGJ87373.1"/>
    <property type="molecule type" value="Genomic_DNA"/>
</dbReference>
<comment type="caution">
    <text evidence="1">The sequence shown here is derived from an EMBL/GenBank/DDBJ whole genome shotgun (WGS) entry which is preliminary data.</text>
</comment>
<evidence type="ECO:0008006" key="3">
    <source>
        <dbReference type="Google" id="ProtNLM"/>
    </source>
</evidence>
<gene>
    <name evidence="1" type="ORF">GAB14E_4528</name>
</gene>
<dbReference type="Pfam" id="PF05960">
    <property type="entry name" value="DUF885"/>
    <property type="match status" value="1"/>
</dbReference>
<accession>A0A099KCQ4</accession>
<dbReference type="PATRIC" id="fig|28229.3.peg.4508"/>
<evidence type="ECO:0000313" key="2">
    <source>
        <dbReference type="Proteomes" id="UP000029868"/>
    </source>
</evidence>
<dbReference type="PANTHER" id="PTHR33361">
    <property type="entry name" value="GLR0591 PROTEIN"/>
    <property type="match status" value="1"/>
</dbReference>
<organism evidence="1 2">
    <name type="scientific">Colwellia psychrerythraea</name>
    <name type="common">Vibrio psychroerythus</name>
    <dbReference type="NCBI Taxonomy" id="28229"/>
    <lineage>
        <taxon>Bacteria</taxon>
        <taxon>Pseudomonadati</taxon>
        <taxon>Pseudomonadota</taxon>
        <taxon>Gammaproteobacteria</taxon>
        <taxon>Alteromonadales</taxon>
        <taxon>Colwelliaceae</taxon>
        <taxon>Colwellia</taxon>
    </lineage>
</organism>
<dbReference type="Proteomes" id="UP000029868">
    <property type="component" value="Unassembled WGS sequence"/>
</dbReference>
<sequence length="637" mass="70542">MNNKLKNSLLASTIMAALGMSGCDNNNDAVAINESAIESKKASESAGNSAENSAEQHLTKLYLQAKQSLFKQRALSATMFGLSEQDVGLIVADKMEVFASADEARLRAELLSISNEIANIQLVDADITAKNNQQVMAGLTRYFAGDPNFTVGFIDTWMGLSPFIVNQINGPLIDIPRIMQNDQSITSEQEALAYIARLGQFDKLTASIIEKQTFDAAQNWLPPKVTLLGAIKYLNGFISVPAEQHSFVKVFSDKIEKVDSLSAEQKQGLIKQVITKVSEVVYPAFKSVTKASEQLLTQSRDESGIWAQPKGSIYYQDAIKQLGDSELTPSQIHQIGLDEVIRISSAMDKTLQAQGYKIGSVGERMVALNEEPRFLYEDSKAGRAELLSDINGYISEITTKMAPVFKTTPSYQVEVKAFPVEVQDGAPGGQYTSPAVDGSKPGIYWINLRDMKANPKFGLKTLTYHEANPGHHWQIALNLDQAELPFLRRIAPYNAYAEGWALYSEQVAFELGMYENDPFGDLGRLQAELFRAVRLVVDTGLHDKRWTREQAISYMAEKTGTAESDVIAEIERYMAWPGQALGYKLGMLKILSLREQAKRRLGDKFDLAEFHDVVLLNGAVPMAVLSRNINHWLDSKS</sequence>
<dbReference type="InterPro" id="IPR010281">
    <property type="entry name" value="DUF885"/>
</dbReference>
<protein>
    <recommendedName>
        <fullName evidence="3">DUF885 domain-containing protein</fullName>
    </recommendedName>
</protein>
<dbReference type="AlphaFoldDB" id="A0A099KCQ4"/>
<proteinExistence type="predicted"/>
<name>A0A099KCQ4_COLPS</name>
<dbReference type="OrthoDB" id="9769898at2"/>